<dbReference type="Pfam" id="PF14604">
    <property type="entry name" value="SH3_9"/>
    <property type="match status" value="1"/>
</dbReference>
<dbReference type="AlphaFoldDB" id="A0A6A0HA47"/>
<reference evidence="3" key="1">
    <citation type="submission" date="2014-08" db="EMBL/GenBank/DDBJ databases">
        <authorList>
            <person name="Murali S."/>
            <person name="Richards S."/>
            <person name="Bandaranaike D."/>
            <person name="Bellair M."/>
            <person name="Blankenburg K."/>
            <person name="Chao H."/>
            <person name="Dinh H."/>
            <person name="Doddapaneni H."/>
            <person name="Dugan-Rocha S."/>
            <person name="Elkadiri S."/>
            <person name="Gnanaolivu R."/>
            <person name="Hughes D."/>
            <person name="Lee S."/>
            <person name="Li M."/>
            <person name="Ming W."/>
            <person name="Munidasa M."/>
            <person name="Muniz J."/>
            <person name="Nguyen L."/>
            <person name="Osuji N."/>
            <person name="Pu L.-L."/>
            <person name="Puazo M."/>
            <person name="Skinner E."/>
            <person name="Qu C."/>
            <person name="Quiroz J."/>
            <person name="Raj R."/>
            <person name="Weissenberger G."/>
            <person name="Xin Y."/>
            <person name="Zou X."/>
            <person name="Han Y."/>
            <person name="Worley K."/>
            <person name="Muzny D."/>
            <person name="Gibbs R."/>
        </authorList>
    </citation>
    <scope>NUCLEOTIDE SEQUENCE</scope>
    <source>
        <strain evidence="3">HAZT.00-mixed</strain>
        <tissue evidence="3">Whole organism</tissue>
    </source>
</reference>
<dbReference type="SUPFAM" id="SSF50044">
    <property type="entry name" value="SH3-domain"/>
    <property type="match status" value="1"/>
</dbReference>
<dbReference type="Proteomes" id="UP000711488">
    <property type="component" value="Unassembled WGS sequence"/>
</dbReference>
<dbReference type="EMBL" id="JQDR03003225">
    <property type="protein sequence ID" value="KAA0202640.1"/>
    <property type="molecule type" value="Genomic_DNA"/>
</dbReference>
<evidence type="ECO:0000313" key="3">
    <source>
        <dbReference type="EMBL" id="KAA0202640.1"/>
    </source>
</evidence>
<organism evidence="3">
    <name type="scientific">Hyalella azteca</name>
    <name type="common">Amphipod</name>
    <dbReference type="NCBI Taxonomy" id="294128"/>
    <lineage>
        <taxon>Eukaryota</taxon>
        <taxon>Metazoa</taxon>
        <taxon>Ecdysozoa</taxon>
        <taxon>Arthropoda</taxon>
        <taxon>Crustacea</taxon>
        <taxon>Multicrustacea</taxon>
        <taxon>Malacostraca</taxon>
        <taxon>Eumalacostraca</taxon>
        <taxon>Peracarida</taxon>
        <taxon>Amphipoda</taxon>
        <taxon>Senticaudata</taxon>
        <taxon>Talitrida</taxon>
        <taxon>Talitroidea</taxon>
        <taxon>Hyalellidae</taxon>
        <taxon>Hyalella</taxon>
    </lineage>
</organism>
<comment type="caution">
    <text evidence="3">The sequence shown here is derived from an EMBL/GenBank/DDBJ whole genome shotgun (WGS) entry which is preliminary data.</text>
</comment>
<feature type="domain" description="SH3" evidence="2">
    <location>
        <begin position="1"/>
        <end position="34"/>
    </location>
</feature>
<evidence type="ECO:0000259" key="2">
    <source>
        <dbReference type="Pfam" id="PF14604"/>
    </source>
</evidence>
<evidence type="ECO:0000256" key="1">
    <source>
        <dbReference type="ARBA" id="ARBA00022443"/>
    </source>
</evidence>
<proteinExistence type="predicted"/>
<protein>
    <recommendedName>
        <fullName evidence="2">SH3 domain-containing protein</fullName>
    </recommendedName>
</protein>
<sequence>MYAYEPKEDDELRLRVGDIIRKVVKQEAGWFQGTALDFRSQKFTAAKLGLFQGSHALGFSFKCLDIVTTNAICQIFYSFIIGTERC</sequence>
<reference evidence="3" key="2">
    <citation type="journal article" date="2018" name="Environ. Sci. Technol.">
        <title>The Toxicogenome of Hyalella azteca: A Model for Sediment Ecotoxicology and Evolutionary Toxicology.</title>
        <authorList>
            <person name="Poynton H.C."/>
            <person name="Hasenbein S."/>
            <person name="Benoit J.B."/>
            <person name="Sepulveda M.S."/>
            <person name="Poelchau M.F."/>
            <person name="Hughes D.S.T."/>
            <person name="Murali S.C."/>
            <person name="Chen S."/>
            <person name="Glastad K.M."/>
            <person name="Goodisman M.A.D."/>
            <person name="Werren J.H."/>
            <person name="Vineis J.H."/>
            <person name="Bowen J.L."/>
            <person name="Friedrich M."/>
            <person name="Jones J."/>
            <person name="Robertson H.M."/>
            <person name="Feyereisen R."/>
            <person name="Mechler-Hickson A."/>
            <person name="Mathers N."/>
            <person name="Lee C.E."/>
            <person name="Colbourne J.K."/>
            <person name="Biales A."/>
            <person name="Johnston J.S."/>
            <person name="Wellborn G.A."/>
            <person name="Rosendale A.J."/>
            <person name="Cridge A.G."/>
            <person name="Munoz-Torres M.C."/>
            <person name="Bain P.A."/>
            <person name="Manny A.R."/>
            <person name="Major K.M."/>
            <person name="Lambert F.N."/>
            <person name="Vulpe C.D."/>
            <person name="Tuck P."/>
            <person name="Blalock B.J."/>
            <person name="Lin Y.Y."/>
            <person name="Smith M.E."/>
            <person name="Ochoa-Acuna H."/>
            <person name="Chen M.M."/>
            <person name="Childers C.P."/>
            <person name="Qu J."/>
            <person name="Dugan S."/>
            <person name="Lee S.L."/>
            <person name="Chao H."/>
            <person name="Dinh H."/>
            <person name="Han Y."/>
            <person name="Doddapaneni H."/>
            <person name="Worley K.C."/>
            <person name="Muzny D.M."/>
            <person name="Gibbs R.A."/>
            <person name="Richards S."/>
        </authorList>
    </citation>
    <scope>NUCLEOTIDE SEQUENCE</scope>
    <source>
        <strain evidence="3">HAZT.00-mixed</strain>
        <tissue evidence="3">Whole organism</tissue>
    </source>
</reference>
<accession>A0A6A0HA47</accession>
<reference evidence="3" key="3">
    <citation type="submission" date="2019-06" db="EMBL/GenBank/DDBJ databases">
        <authorList>
            <person name="Poynton C."/>
            <person name="Hasenbein S."/>
            <person name="Benoit J.B."/>
            <person name="Sepulveda M.S."/>
            <person name="Poelchau M.F."/>
            <person name="Murali S.C."/>
            <person name="Chen S."/>
            <person name="Glastad K.M."/>
            <person name="Werren J.H."/>
            <person name="Vineis J.H."/>
            <person name="Bowen J.L."/>
            <person name="Friedrich M."/>
            <person name="Jones J."/>
            <person name="Robertson H.M."/>
            <person name="Feyereisen R."/>
            <person name="Mechler-Hickson A."/>
            <person name="Mathers N."/>
            <person name="Lee C.E."/>
            <person name="Colbourne J.K."/>
            <person name="Biales A."/>
            <person name="Johnston J.S."/>
            <person name="Wellborn G.A."/>
            <person name="Rosendale A.J."/>
            <person name="Cridge A.G."/>
            <person name="Munoz-Torres M.C."/>
            <person name="Bain P.A."/>
            <person name="Manny A.R."/>
            <person name="Major K.M."/>
            <person name="Lambert F.N."/>
            <person name="Vulpe C.D."/>
            <person name="Tuck P."/>
            <person name="Blalock B.J."/>
            <person name="Lin Y.-Y."/>
            <person name="Smith M.E."/>
            <person name="Ochoa-Acuna H."/>
            <person name="Chen M.-J.M."/>
            <person name="Childers C.P."/>
            <person name="Qu J."/>
            <person name="Dugan S."/>
            <person name="Lee S.L."/>
            <person name="Chao H."/>
            <person name="Dinh H."/>
            <person name="Han Y."/>
            <person name="Doddapaneni H."/>
            <person name="Worley K.C."/>
            <person name="Muzny D.M."/>
            <person name="Gibbs R.A."/>
            <person name="Richards S."/>
        </authorList>
    </citation>
    <scope>NUCLEOTIDE SEQUENCE</scope>
    <source>
        <strain evidence="3">HAZT.00-mixed</strain>
        <tissue evidence="3">Whole organism</tissue>
    </source>
</reference>
<dbReference type="Gene3D" id="2.30.30.40">
    <property type="entry name" value="SH3 Domains"/>
    <property type="match status" value="1"/>
</dbReference>
<dbReference type="InterPro" id="IPR001452">
    <property type="entry name" value="SH3_domain"/>
</dbReference>
<keyword evidence="1" id="KW-0728">SH3 domain</keyword>
<gene>
    <name evidence="3" type="ORF">HAZT_HAZT009902</name>
</gene>
<dbReference type="InterPro" id="IPR036028">
    <property type="entry name" value="SH3-like_dom_sf"/>
</dbReference>
<name>A0A6A0HA47_HYAAZ</name>